<keyword evidence="5" id="KW-1185">Reference proteome</keyword>
<evidence type="ECO:0000259" key="2">
    <source>
        <dbReference type="Pfam" id="PF21307"/>
    </source>
</evidence>
<dbReference type="AlphaFoldDB" id="A0A2K9PVV1"/>
<organism evidence="4 5">
    <name type="scientific">Flavivirga eckloniae</name>
    <dbReference type="NCBI Taxonomy" id="1803846"/>
    <lineage>
        <taxon>Bacteria</taxon>
        <taxon>Pseudomonadati</taxon>
        <taxon>Bacteroidota</taxon>
        <taxon>Flavobacteriia</taxon>
        <taxon>Flavobacteriales</taxon>
        <taxon>Flavobacteriaceae</taxon>
        <taxon>Flavivirga</taxon>
    </lineage>
</organism>
<dbReference type="EMBL" id="CP025791">
    <property type="protein sequence ID" value="AUP81195.1"/>
    <property type="molecule type" value="Genomic_DNA"/>
</dbReference>
<evidence type="ECO:0000259" key="3">
    <source>
        <dbReference type="Pfam" id="PF22124"/>
    </source>
</evidence>
<dbReference type="GO" id="GO:0005975">
    <property type="term" value="P:carbohydrate metabolic process"/>
    <property type="evidence" value="ECO:0007669"/>
    <property type="project" value="InterPro"/>
</dbReference>
<dbReference type="PIRSF" id="PIRSF007663">
    <property type="entry name" value="UCP007663"/>
    <property type="match status" value="1"/>
</dbReference>
<dbReference type="Pfam" id="PF22124">
    <property type="entry name" value="Glyco_hydro_95_cat"/>
    <property type="match status" value="1"/>
</dbReference>
<dbReference type="InterPro" id="IPR008928">
    <property type="entry name" value="6-hairpin_glycosidase_sf"/>
</dbReference>
<dbReference type="SUPFAM" id="SSF48208">
    <property type="entry name" value="Six-hairpin glycosidases"/>
    <property type="match status" value="1"/>
</dbReference>
<dbReference type="PANTHER" id="PTHR31084:SF0">
    <property type="entry name" value="ALPHA-L-FUCOSIDASE 2"/>
    <property type="match status" value="1"/>
</dbReference>
<protein>
    <submittedName>
        <fullName evidence="4">Alpha-L-fucosidase</fullName>
    </submittedName>
</protein>
<reference evidence="4 5" key="1">
    <citation type="submission" date="2018-01" db="EMBL/GenBank/DDBJ databases">
        <title>Complete genome sequence of Flavivirga eckloniae ECD14 isolated from seaweed Ecklonia cava.</title>
        <authorList>
            <person name="Lee J.H."/>
            <person name="Baik K.S."/>
            <person name="Seong C.N."/>
        </authorList>
    </citation>
    <scope>NUCLEOTIDE SEQUENCE [LARGE SCALE GENOMIC DNA]</scope>
    <source>
        <strain evidence="4 5">ECD14</strain>
    </source>
</reference>
<dbReference type="InterPro" id="IPR049053">
    <property type="entry name" value="AFCA-like_C"/>
</dbReference>
<dbReference type="PANTHER" id="PTHR31084">
    <property type="entry name" value="ALPHA-L-FUCOSIDASE 2"/>
    <property type="match status" value="1"/>
</dbReference>
<dbReference type="InterPro" id="IPR016518">
    <property type="entry name" value="Alpha-L-fucosidase"/>
</dbReference>
<evidence type="ECO:0000313" key="4">
    <source>
        <dbReference type="EMBL" id="AUP81195.1"/>
    </source>
</evidence>
<gene>
    <name evidence="4" type="ORF">C1H87_21755</name>
</gene>
<dbReference type="GO" id="GO:0004560">
    <property type="term" value="F:alpha-L-fucosidase activity"/>
    <property type="evidence" value="ECO:0007669"/>
    <property type="project" value="InterPro"/>
</dbReference>
<dbReference type="Pfam" id="PF14498">
    <property type="entry name" value="Glyco_hyd_65N_2"/>
    <property type="match status" value="1"/>
</dbReference>
<feature type="domain" description="Glycosyl hydrolase family 95 N-terminal" evidence="1">
    <location>
        <begin position="35"/>
        <end position="280"/>
    </location>
</feature>
<dbReference type="InterPro" id="IPR027414">
    <property type="entry name" value="GH95_N_dom"/>
</dbReference>
<evidence type="ECO:0000313" key="5">
    <source>
        <dbReference type="Proteomes" id="UP000235826"/>
    </source>
</evidence>
<dbReference type="OrthoDB" id="9802600at2"/>
<dbReference type="InterPro" id="IPR054363">
    <property type="entry name" value="GH95_cat"/>
</dbReference>
<dbReference type="KEGG" id="fek:C1H87_21755"/>
<sequence>MKKLIRFVLILFVLKLFSCDNLSKIEKELNPSTMLWYDKPAGSWTEAMPIGNGRLGAMVYGGTVNETIQFNEETLWTGQPHDYANKEAYKVLDELRQLLSEGKQKQAHKLGNERFMSQPFGQFSYQPFGNILLNFPKHEKAINFKRILNLENAITTVSYEIDNIKFKREALVSKPNQAILIRIEASKKGKLNFTIGLNSPHSKYDVIVNGNEIILKGKANNYPRALDVIKAPYPESKITFEARLKIVNDGGKLVIENDTIKVVNANTATIQLVAATSFVNFKDISGNPAQLCENYLKGLNGKSYKELKNNHIKDFQKLFNRVELELGTSEISNRPTNERLISFEQDEDPSLVSLLFQYGRYLLISSSRAGTQPANLQGIWNDQLNPSWDSKYTLNINAEMNYWLAEITNLSELTSPMIQMVEDLAVSGQNVAKEHYNLDGWVAHHNTDLWRGAAPINNSNHGIWVTGGAWLCKHLWWHYQFTNNKEYLKNKAYPILKEASRFFVGYLTPDPNNPKWLISGPSNSPENGGLVMGPTMDHQIIRNLFSNTIEAAEILGVDAEFVEMIKEKRAKIAPNLIGQHGQLQEWLVDKDNPNNEHRHVSHLWGLHPGNEIHPLTTPNLAEACKITLKHRGDGGTGWSRAWKINFWARLLDGDHSFLILKNLMVPAITQNPDGKKIEGGGLYVNLFDAHPPFQIDGNFGATSGITEMLLQSHLRDEKGDYFQDILPALPSTLSSGKISGIKGRGAFELSIEWKNGELVTVEVKSIEGNNLNLRYGKKMISRETTKGEILSFVSSDFK</sequence>
<dbReference type="Proteomes" id="UP000235826">
    <property type="component" value="Chromosome"/>
</dbReference>
<feature type="domain" description="Glycosyl hydrolase family 95 catalytic" evidence="3">
    <location>
        <begin position="303"/>
        <end position="709"/>
    </location>
</feature>
<evidence type="ECO:0000259" key="1">
    <source>
        <dbReference type="Pfam" id="PF14498"/>
    </source>
</evidence>
<dbReference type="InterPro" id="IPR012341">
    <property type="entry name" value="6hp_glycosidase-like_sf"/>
</dbReference>
<proteinExistence type="predicted"/>
<dbReference type="Gene3D" id="1.50.10.10">
    <property type="match status" value="1"/>
</dbReference>
<dbReference type="FunFam" id="1.50.10.10:FF:000028">
    <property type="entry name" value="Alpha-L-fucosidase 2"/>
    <property type="match status" value="1"/>
</dbReference>
<dbReference type="RefSeq" id="WP_102757838.1">
    <property type="nucleotide sequence ID" value="NZ_CP025791.1"/>
</dbReference>
<name>A0A2K9PVV1_9FLAO</name>
<feature type="domain" description="Alpha fucosidase A-like C-terminal" evidence="2">
    <location>
        <begin position="724"/>
        <end position="784"/>
    </location>
</feature>
<accession>A0A2K9PVV1</accession>
<dbReference type="Pfam" id="PF21307">
    <property type="entry name" value="Glyco_hydro_95_C"/>
    <property type="match status" value="1"/>
</dbReference>